<evidence type="ECO:0000256" key="1">
    <source>
        <dbReference type="ARBA" id="ARBA00008059"/>
    </source>
</evidence>
<dbReference type="KEGG" id="aaxa:NCTC10138_01483"/>
<proteinExistence type="inferred from homology"/>
<comment type="similarity">
    <text evidence="1">Belongs to the IS21/IS1162 putative ATP-binding protein family.</text>
</comment>
<dbReference type="AlphaFoldDB" id="A0A449BF76"/>
<dbReference type="PANTHER" id="PTHR30050">
    <property type="entry name" value="CHROMOSOMAL REPLICATION INITIATOR PROTEIN DNAA"/>
    <property type="match status" value="1"/>
</dbReference>
<dbReference type="Pfam" id="PF01695">
    <property type="entry name" value="IstB_IS21"/>
    <property type="match status" value="1"/>
</dbReference>
<name>A0A449BF76_HAPAX</name>
<accession>A0A449BF76</accession>
<evidence type="ECO:0000313" key="6">
    <source>
        <dbReference type="Proteomes" id="UP000289841"/>
    </source>
</evidence>
<sequence length="250" mass="29247">MTQYQQLIKNLEYLKLNELLVHLPQELDLIVSNNKTFVEGLLTLTNKEIEKREKSMIYSMVRTGAFPHTKTLDEFEFSFQPEINELQIREFTNHKFIELNENIVFLGSPGVGKTHLATSIGISVAKKRMQTYFIKCHDLIQQLKKAQLENRLTDRIKHFTKYRLLIIDEMGYLPISKEDSKLFFRLIDKRYENKSTIITTNINFSKWSEVFQDPVIANAIVDRLLHHAHVITINGDSYRTKHLFETGGNT</sequence>
<gene>
    <name evidence="5" type="primary">dnaC_6</name>
    <name evidence="5" type="ORF">NCTC10138_01483</name>
</gene>
<protein>
    <submittedName>
        <fullName evidence="5">DNA replication protein dnaC</fullName>
    </submittedName>
</protein>
<dbReference type="GO" id="GO:0005524">
    <property type="term" value="F:ATP binding"/>
    <property type="evidence" value="ECO:0007669"/>
    <property type="project" value="UniProtKB-KW"/>
</dbReference>
<reference evidence="5 6" key="1">
    <citation type="submission" date="2019-01" db="EMBL/GenBank/DDBJ databases">
        <authorList>
            <consortium name="Pathogen Informatics"/>
        </authorList>
    </citation>
    <scope>NUCLEOTIDE SEQUENCE [LARGE SCALE GENOMIC DNA]</scope>
    <source>
        <strain evidence="5 6">NCTC10138</strain>
    </source>
</reference>
<dbReference type="Proteomes" id="UP000289841">
    <property type="component" value="Chromosome"/>
</dbReference>
<dbReference type="GO" id="GO:0006260">
    <property type="term" value="P:DNA replication"/>
    <property type="evidence" value="ECO:0007669"/>
    <property type="project" value="TreeGrafter"/>
</dbReference>
<dbReference type="SMART" id="SM00382">
    <property type="entry name" value="AAA"/>
    <property type="match status" value="1"/>
</dbReference>
<dbReference type="InterPro" id="IPR002611">
    <property type="entry name" value="IstB_ATP-bd"/>
</dbReference>
<dbReference type="PANTHER" id="PTHR30050:SF4">
    <property type="entry name" value="ATP-BINDING PROTEIN RV3427C IN INSERTION SEQUENCE-RELATED"/>
    <property type="match status" value="1"/>
</dbReference>
<dbReference type="PIRSF" id="PIRSF003073">
    <property type="entry name" value="DNAC_TnpB_IstB"/>
    <property type="match status" value="1"/>
</dbReference>
<evidence type="ECO:0000313" key="5">
    <source>
        <dbReference type="EMBL" id="VEU81092.1"/>
    </source>
</evidence>
<evidence type="ECO:0000256" key="2">
    <source>
        <dbReference type="ARBA" id="ARBA00022741"/>
    </source>
</evidence>
<dbReference type="STRING" id="1278311.GCA_000428705_01638"/>
<evidence type="ECO:0000259" key="4">
    <source>
        <dbReference type="SMART" id="SM00382"/>
    </source>
</evidence>
<keyword evidence="2" id="KW-0547">Nucleotide-binding</keyword>
<organism evidence="5 6">
    <name type="scientific">Haploplasma axanthum</name>
    <name type="common">Acholeplasma axanthum</name>
    <dbReference type="NCBI Taxonomy" id="29552"/>
    <lineage>
        <taxon>Bacteria</taxon>
        <taxon>Bacillati</taxon>
        <taxon>Mycoplasmatota</taxon>
        <taxon>Mollicutes</taxon>
        <taxon>Acholeplasmatales</taxon>
        <taxon>Acholeplasmataceae</taxon>
        <taxon>Haploplasma</taxon>
    </lineage>
</organism>
<dbReference type="CDD" id="cd00009">
    <property type="entry name" value="AAA"/>
    <property type="match status" value="1"/>
</dbReference>
<keyword evidence="3" id="KW-0067">ATP-binding</keyword>
<evidence type="ECO:0000256" key="3">
    <source>
        <dbReference type="ARBA" id="ARBA00022840"/>
    </source>
</evidence>
<dbReference type="InterPro" id="IPR028350">
    <property type="entry name" value="DNAC/IstB-like"/>
</dbReference>
<dbReference type="Gene3D" id="3.40.50.300">
    <property type="entry name" value="P-loop containing nucleotide triphosphate hydrolases"/>
    <property type="match status" value="1"/>
</dbReference>
<dbReference type="InterPro" id="IPR003593">
    <property type="entry name" value="AAA+_ATPase"/>
</dbReference>
<dbReference type="InterPro" id="IPR047661">
    <property type="entry name" value="IstB"/>
</dbReference>
<keyword evidence="6" id="KW-1185">Reference proteome</keyword>
<feature type="domain" description="AAA+ ATPase" evidence="4">
    <location>
        <begin position="99"/>
        <end position="232"/>
    </location>
</feature>
<dbReference type="SUPFAM" id="SSF52540">
    <property type="entry name" value="P-loop containing nucleoside triphosphate hydrolases"/>
    <property type="match status" value="1"/>
</dbReference>
<dbReference type="EMBL" id="LR215048">
    <property type="protein sequence ID" value="VEU81092.1"/>
    <property type="molecule type" value="Genomic_DNA"/>
</dbReference>
<dbReference type="NCBIfam" id="NF038214">
    <property type="entry name" value="IS21_help_AAA"/>
    <property type="match status" value="1"/>
</dbReference>
<dbReference type="InterPro" id="IPR027417">
    <property type="entry name" value="P-loop_NTPase"/>
</dbReference>
<dbReference type="RefSeq" id="WP_269744987.1">
    <property type="nucleotide sequence ID" value="NZ_LR215048.1"/>
</dbReference>